<keyword evidence="5 11" id="KW-0812">Transmembrane</keyword>
<dbReference type="InterPro" id="IPR010949">
    <property type="entry name" value="TonB_Hb/transfer/lactofer_rcpt"/>
</dbReference>
<evidence type="ECO:0000256" key="8">
    <source>
        <dbReference type="ARBA" id="ARBA00023136"/>
    </source>
</evidence>
<feature type="signal peptide" evidence="13">
    <location>
        <begin position="1"/>
        <end position="25"/>
    </location>
</feature>
<evidence type="ECO:0000256" key="9">
    <source>
        <dbReference type="ARBA" id="ARBA00023170"/>
    </source>
</evidence>
<keyword evidence="17" id="KW-1185">Reference proteome</keyword>
<reference evidence="16" key="1">
    <citation type="submission" date="2023-07" db="EMBL/GenBank/DDBJ databases">
        <title>Genomic Encyclopedia of Type Strains, Phase IV (KMG-IV): sequencing the most valuable type-strain genomes for metagenomic binning, comparative biology and taxonomic classification.</title>
        <authorList>
            <person name="Goeker M."/>
        </authorList>
    </citation>
    <scope>NUCLEOTIDE SEQUENCE</scope>
    <source>
        <strain evidence="16">DSM 21202</strain>
    </source>
</reference>
<keyword evidence="6 13" id="KW-0732">Signal</keyword>
<evidence type="ECO:0000259" key="15">
    <source>
        <dbReference type="Pfam" id="PF07715"/>
    </source>
</evidence>
<feature type="domain" description="TonB-dependent receptor-like beta-barrel" evidence="14">
    <location>
        <begin position="216"/>
        <end position="659"/>
    </location>
</feature>
<evidence type="ECO:0000256" key="1">
    <source>
        <dbReference type="ARBA" id="ARBA00004571"/>
    </source>
</evidence>
<keyword evidence="8 11" id="KW-0472">Membrane</keyword>
<evidence type="ECO:0000256" key="13">
    <source>
        <dbReference type="SAM" id="SignalP"/>
    </source>
</evidence>
<dbReference type="CDD" id="cd01347">
    <property type="entry name" value="ligand_gated_channel"/>
    <property type="match status" value="1"/>
</dbReference>
<sequence length="691" mass="74507">MTYGVSRTALLASASALLMTQAAVAQDAAPQNAVELDTILVSSTTSTRTGQVATDSLSGSTVVTGDIIKDEFASNRISDVLDTMPGVWTDENADDPATAINIRGLQDFGRVNVMIDGARQNFQRTGHNANGMFYVDPEMIRAIDVTRGPTSTIYGSGAIGGVVDFRTLTADDVLRGDENVAGRLKGRLESNSSGGNGHAEAAARVGNAFDVIAAGTWGDWGAYTDGHGDEIPNSGYDLKSGLFKARVRPAYGHEITASALLYNATYDQGTATVYDTDTWADTYRLNYRYQRPEDRIFDLSAQVYYTSTKTDQTITAVPNYFPRPSLGSTRTFEIETTGVDVFNTSRVALGATEHALTYGFDAFRDQVSTSDPDPFGSGDEFTPPGKRNVYGGYLQDQMTVGMLDVIAALRYDGYDLDGQGTSSSGEHLSPRITVGITPVDWITIFGTYAEAYRAPSLTETTWTGTHPPVGGAPPFEFLPNANLDPETAHNVEGGINFRFDDVVQSGDRFRARVMGYYNQVDDYIGTVVLPFSFRPGAVCSSPPFCYQYQNISQANLWGFEAGMDYDAGRWFAGLSGTIARGVDAETGDNLDTIPPDRLTLTGGFRALQQHLTAGGRLNLVAAQEKVSADLQTDAYATLDLFASYEVKDGVSVGLNIDNVFDTYYEPFLDAEAAPGLNAKLTLDLRLGGKLN</sequence>
<dbReference type="SUPFAM" id="SSF56935">
    <property type="entry name" value="Porins"/>
    <property type="match status" value="1"/>
</dbReference>
<comment type="subcellular location">
    <subcellularLocation>
        <location evidence="1 11">Cell outer membrane</location>
        <topology evidence="1 11">Multi-pass membrane protein</topology>
    </subcellularLocation>
</comment>
<keyword evidence="7 12" id="KW-0798">TonB box</keyword>
<accession>A0AAE4AUA4</accession>
<comment type="caution">
    <text evidence="16">The sequence shown here is derived from an EMBL/GenBank/DDBJ whole genome shotgun (WGS) entry which is preliminary data.</text>
</comment>
<evidence type="ECO:0000256" key="10">
    <source>
        <dbReference type="ARBA" id="ARBA00023237"/>
    </source>
</evidence>
<dbReference type="Proteomes" id="UP001229244">
    <property type="component" value="Unassembled WGS sequence"/>
</dbReference>
<name>A0AAE4AUA4_9HYPH</name>
<evidence type="ECO:0000256" key="4">
    <source>
        <dbReference type="ARBA" id="ARBA00022452"/>
    </source>
</evidence>
<evidence type="ECO:0000313" key="16">
    <source>
        <dbReference type="EMBL" id="MDQ0316917.1"/>
    </source>
</evidence>
<keyword evidence="3 11" id="KW-0813">Transport</keyword>
<dbReference type="Pfam" id="PF07715">
    <property type="entry name" value="Plug"/>
    <property type="match status" value="1"/>
</dbReference>
<dbReference type="InterPro" id="IPR000531">
    <property type="entry name" value="Beta-barrel_TonB"/>
</dbReference>
<dbReference type="PANTHER" id="PTHR30069:SF41">
    <property type="entry name" value="HEME_HEMOPEXIN UTILIZATION PROTEIN C"/>
    <property type="match status" value="1"/>
</dbReference>
<organism evidence="16 17">
    <name type="scientific">Amorphus orientalis</name>
    <dbReference type="NCBI Taxonomy" id="649198"/>
    <lineage>
        <taxon>Bacteria</taxon>
        <taxon>Pseudomonadati</taxon>
        <taxon>Pseudomonadota</taxon>
        <taxon>Alphaproteobacteria</taxon>
        <taxon>Hyphomicrobiales</taxon>
        <taxon>Amorphaceae</taxon>
        <taxon>Amorphus</taxon>
    </lineage>
</organism>
<dbReference type="InterPro" id="IPR011276">
    <property type="entry name" value="TonB_haem/Hb_rcpt"/>
</dbReference>
<dbReference type="InterPro" id="IPR037066">
    <property type="entry name" value="Plug_dom_sf"/>
</dbReference>
<evidence type="ECO:0000256" key="5">
    <source>
        <dbReference type="ARBA" id="ARBA00022692"/>
    </source>
</evidence>
<keyword evidence="4 11" id="KW-1134">Transmembrane beta strand</keyword>
<evidence type="ECO:0000256" key="12">
    <source>
        <dbReference type="RuleBase" id="RU003357"/>
    </source>
</evidence>
<evidence type="ECO:0000256" key="6">
    <source>
        <dbReference type="ARBA" id="ARBA00022729"/>
    </source>
</evidence>
<evidence type="ECO:0000259" key="14">
    <source>
        <dbReference type="Pfam" id="PF00593"/>
    </source>
</evidence>
<evidence type="ECO:0000313" key="17">
    <source>
        <dbReference type="Proteomes" id="UP001229244"/>
    </source>
</evidence>
<dbReference type="InterPro" id="IPR036942">
    <property type="entry name" value="Beta-barrel_TonB_sf"/>
</dbReference>
<evidence type="ECO:0000256" key="7">
    <source>
        <dbReference type="ARBA" id="ARBA00023077"/>
    </source>
</evidence>
<keyword evidence="10 11" id="KW-0998">Cell outer membrane</keyword>
<dbReference type="NCBIfam" id="TIGR01786">
    <property type="entry name" value="TonB-hemlactrns"/>
    <property type="match status" value="1"/>
</dbReference>
<dbReference type="AlphaFoldDB" id="A0AAE4AUA4"/>
<dbReference type="GO" id="GO:0009279">
    <property type="term" value="C:cell outer membrane"/>
    <property type="evidence" value="ECO:0007669"/>
    <property type="project" value="UniProtKB-SubCell"/>
</dbReference>
<comment type="similarity">
    <text evidence="2 11 12">Belongs to the TonB-dependent receptor family.</text>
</comment>
<gene>
    <name evidence="16" type="ORF">J2S73_003393</name>
</gene>
<evidence type="ECO:0000256" key="2">
    <source>
        <dbReference type="ARBA" id="ARBA00009810"/>
    </source>
</evidence>
<dbReference type="Gene3D" id="2.170.130.10">
    <property type="entry name" value="TonB-dependent receptor, plug domain"/>
    <property type="match status" value="1"/>
</dbReference>
<keyword evidence="9 16" id="KW-0675">Receptor</keyword>
<dbReference type="NCBIfam" id="TIGR01785">
    <property type="entry name" value="TonB-hemin"/>
    <property type="match status" value="1"/>
</dbReference>
<evidence type="ECO:0000256" key="11">
    <source>
        <dbReference type="PROSITE-ProRule" id="PRU01360"/>
    </source>
</evidence>
<dbReference type="PANTHER" id="PTHR30069">
    <property type="entry name" value="TONB-DEPENDENT OUTER MEMBRANE RECEPTOR"/>
    <property type="match status" value="1"/>
</dbReference>
<evidence type="ECO:0000256" key="3">
    <source>
        <dbReference type="ARBA" id="ARBA00022448"/>
    </source>
</evidence>
<dbReference type="PROSITE" id="PS52016">
    <property type="entry name" value="TONB_DEPENDENT_REC_3"/>
    <property type="match status" value="1"/>
</dbReference>
<dbReference type="Gene3D" id="2.40.170.20">
    <property type="entry name" value="TonB-dependent receptor, beta-barrel domain"/>
    <property type="match status" value="1"/>
</dbReference>
<protein>
    <submittedName>
        <fullName evidence="16">Hemoglobin/transferrin/lactoferrin receptor protein</fullName>
    </submittedName>
</protein>
<dbReference type="GO" id="GO:0015344">
    <property type="term" value="F:siderophore uptake transmembrane transporter activity"/>
    <property type="evidence" value="ECO:0007669"/>
    <property type="project" value="TreeGrafter"/>
</dbReference>
<feature type="domain" description="TonB-dependent receptor plug" evidence="15">
    <location>
        <begin position="57"/>
        <end position="162"/>
    </location>
</feature>
<dbReference type="EMBL" id="JAUSUL010000003">
    <property type="protein sequence ID" value="MDQ0316917.1"/>
    <property type="molecule type" value="Genomic_DNA"/>
</dbReference>
<dbReference type="Pfam" id="PF00593">
    <property type="entry name" value="TonB_dep_Rec_b-barrel"/>
    <property type="match status" value="1"/>
</dbReference>
<dbReference type="GO" id="GO:0044718">
    <property type="term" value="P:siderophore transmembrane transport"/>
    <property type="evidence" value="ECO:0007669"/>
    <property type="project" value="TreeGrafter"/>
</dbReference>
<dbReference type="RefSeq" id="WP_306886791.1">
    <property type="nucleotide sequence ID" value="NZ_JAUSUL010000003.1"/>
</dbReference>
<feature type="chain" id="PRO_5042055484" evidence="13">
    <location>
        <begin position="26"/>
        <end position="691"/>
    </location>
</feature>
<dbReference type="InterPro" id="IPR012910">
    <property type="entry name" value="Plug_dom"/>
</dbReference>
<dbReference type="GO" id="GO:0015232">
    <property type="term" value="F:heme transmembrane transporter activity"/>
    <property type="evidence" value="ECO:0007669"/>
    <property type="project" value="InterPro"/>
</dbReference>
<proteinExistence type="inferred from homology"/>
<dbReference type="InterPro" id="IPR039426">
    <property type="entry name" value="TonB-dep_rcpt-like"/>
</dbReference>